<feature type="region of interest" description="Disordered" evidence="1">
    <location>
        <begin position="51"/>
        <end position="73"/>
    </location>
</feature>
<keyword evidence="4" id="KW-1185">Reference proteome</keyword>
<accession>A0ABR1TCI5</accession>
<keyword evidence="2" id="KW-0472">Membrane</keyword>
<evidence type="ECO:0000256" key="2">
    <source>
        <dbReference type="SAM" id="Phobius"/>
    </source>
</evidence>
<keyword evidence="2" id="KW-0812">Transmembrane</keyword>
<evidence type="ECO:0000313" key="3">
    <source>
        <dbReference type="EMBL" id="KAK8044312.1"/>
    </source>
</evidence>
<comment type="caution">
    <text evidence="3">The sequence shown here is derived from an EMBL/GenBank/DDBJ whole genome shotgun (WGS) entry which is preliminary data.</text>
</comment>
<proteinExistence type="predicted"/>
<evidence type="ECO:0000313" key="4">
    <source>
        <dbReference type="Proteomes" id="UP001444661"/>
    </source>
</evidence>
<feature type="transmembrane region" description="Helical" evidence="2">
    <location>
        <begin position="12"/>
        <end position="35"/>
    </location>
</feature>
<reference evidence="3 4" key="1">
    <citation type="submission" date="2023-01" db="EMBL/GenBank/DDBJ databases">
        <title>Analysis of 21 Apiospora genomes using comparative genomics revels a genus with tremendous synthesis potential of carbohydrate active enzymes and secondary metabolites.</title>
        <authorList>
            <person name="Sorensen T."/>
        </authorList>
    </citation>
    <scope>NUCLEOTIDE SEQUENCE [LARGE SCALE GENOMIC DNA]</scope>
    <source>
        <strain evidence="3 4">CBS 33761</strain>
    </source>
</reference>
<evidence type="ECO:0000256" key="1">
    <source>
        <dbReference type="SAM" id="MobiDB-lite"/>
    </source>
</evidence>
<sequence length="121" mass="13510">MASKLSPSRLIMAFPLPVLSIVIITTAMSLIPFCIMLRILEFVVQVLFTTRTNEERTGPPPPPQLDGQGRAQARTRQLGRLAVGILADLERIQEAINREGLEIVEKMEELELMMEEGVPAR</sequence>
<keyword evidence="2" id="KW-1133">Transmembrane helix</keyword>
<organism evidence="3 4">
    <name type="scientific">Apiospora rasikravindrae</name>
    <dbReference type="NCBI Taxonomy" id="990691"/>
    <lineage>
        <taxon>Eukaryota</taxon>
        <taxon>Fungi</taxon>
        <taxon>Dikarya</taxon>
        <taxon>Ascomycota</taxon>
        <taxon>Pezizomycotina</taxon>
        <taxon>Sordariomycetes</taxon>
        <taxon>Xylariomycetidae</taxon>
        <taxon>Amphisphaeriales</taxon>
        <taxon>Apiosporaceae</taxon>
        <taxon>Apiospora</taxon>
    </lineage>
</organism>
<protein>
    <submittedName>
        <fullName evidence="3">Uncharacterized protein</fullName>
    </submittedName>
</protein>
<dbReference type="EMBL" id="JAQQWK010000003">
    <property type="protein sequence ID" value="KAK8044312.1"/>
    <property type="molecule type" value="Genomic_DNA"/>
</dbReference>
<gene>
    <name evidence="3" type="ORF">PG993_004336</name>
</gene>
<dbReference type="Proteomes" id="UP001444661">
    <property type="component" value="Unassembled WGS sequence"/>
</dbReference>
<name>A0ABR1TCI5_9PEZI</name>